<proteinExistence type="predicted"/>
<evidence type="ECO:0000313" key="1">
    <source>
        <dbReference type="EMBL" id="KAK1857479.1"/>
    </source>
</evidence>
<gene>
    <name evidence="1" type="ORF">I4F81_000096</name>
</gene>
<evidence type="ECO:0000313" key="2">
    <source>
        <dbReference type="Proteomes" id="UP000798662"/>
    </source>
</evidence>
<protein>
    <submittedName>
        <fullName evidence="1">Uncharacterized protein</fullName>
    </submittedName>
</protein>
<dbReference type="Proteomes" id="UP000798662">
    <property type="component" value="Chromosome 1"/>
</dbReference>
<reference evidence="1" key="1">
    <citation type="submission" date="2019-11" db="EMBL/GenBank/DDBJ databases">
        <title>Nori genome reveals adaptations in red seaweeds to the harsh intertidal environment.</title>
        <authorList>
            <person name="Wang D."/>
            <person name="Mao Y."/>
        </authorList>
    </citation>
    <scope>NUCLEOTIDE SEQUENCE</scope>
    <source>
        <tissue evidence="1">Gametophyte</tissue>
    </source>
</reference>
<comment type="caution">
    <text evidence="1">The sequence shown here is derived from an EMBL/GenBank/DDBJ whole genome shotgun (WGS) entry which is preliminary data.</text>
</comment>
<keyword evidence="2" id="KW-1185">Reference proteome</keyword>
<dbReference type="EMBL" id="CM020618">
    <property type="protein sequence ID" value="KAK1857479.1"/>
    <property type="molecule type" value="Genomic_DNA"/>
</dbReference>
<organism evidence="1 2">
    <name type="scientific">Pyropia yezoensis</name>
    <name type="common">Susabi-nori</name>
    <name type="synonym">Porphyra yezoensis</name>
    <dbReference type="NCBI Taxonomy" id="2788"/>
    <lineage>
        <taxon>Eukaryota</taxon>
        <taxon>Rhodophyta</taxon>
        <taxon>Bangiophyceae</taxon>
        <taxon>Bangiales</taxon>
        <taxon>Bangiaceae</taxon>
        <taxon>Pyropia</taxon>
    </lineage>
</organism>
<name>A0ACC3BHX4_PYRYE</name>
<sequence length="777" mass="83362">MPPPEGAQDVLNDFSDIRYLNCSLKLLPELQCYGRANSSRMASFNGESIYRGINTCAAPVVNVGEVEAVNSSTPVDQRPFDWLVSGGPSAPRLVRELATRNWGHDYASEDWLSEPGLYADGLSTRDFESVLRRPLPPRDKYRALLVRFLSLQRNMDGGEVARMSSKYEVLTVTTEMRAMCLLPNCSDLSAVDTTGSGECDASGCVKDTRDDQIGTEDAVMVVTHKAEDGVVRPVSAVQRGFLGLGRAVMVLPGWLPSPTWQLNSSLSSELDAYPGKIPPELGGGNGSSTWPLNGGARPTPGAATSDWLNKVAFLLCQEPVPEFIDKKRLCKGVSQLSPSDVVVKYDKKAYRKDRAKKKSLIMSWTINPARGEKSLVDCTNSPYMSWTLPSNASLVTEPMWLAGTASREISYKSPEEVALARRLGSCVHRVDKNDMWQRLRSTARANRRRVMYGIEDTLTSGRFSVKDEPDESFHRSEVYVTALLVALTAIGAASFAPNDPNWENAGDKARFAMTAVVGLGSITSLGLLYWKERKGDRWIASATYKAINAAFSDTTWNCKDLPESCSLSDVGMKGTYVLLSETIAVVTTNGYRPNLLLCLICAAAVVYIFVVLIAYGAMLARAGRNNSTNDNVVGKLERILASIATALLPHSWTDSAPVPAPSPKGQSTAAPYSVPPAHAPPRRVATDCGLPSPAPASTATPSPAPALTVAASPAPLGCTATDCSGMRVVATGTPTPPPPSPAPASTVAASPTERPARRARTGWDVLASPAAPAPRSP</sequence>
<accession>A0ACC3BHX4</accession>